<evidence type="ECO:0000259" key="3">
    <source>
        <dbReference type="Pfam" id="PF13635"/>
    </source>
</evidence>
<dbReference type="EMBL" id="PFBP01000050">
    <property type="protein sequence ID" value="PIT89590.1"/>
    <property type="molecule type" value="Genomic_DNA"/>
</dbReference>
<accession>A0A2M6W9T6</accession>
<dbReference type="Proteomes" id="UP000231464">
    <property type="component" value="Unassembled WGS sequence"/>
</dbReference>
<dbReference type="InterPro" id="IPR027417">
    <property type="entry name" value="P-loop_NTPase"/>
</dbReference>
<dbReference type="InterPro" id="IPR041682">
    <property type="entry name" value="AAA_14"/>
</dbReference>
<proteinExistence type="predicted"/>
<dbReference type="Pfam" id="PF13635">
    <property type="entry name" value="DUF4143"/>
    <property type="match status" value="1"/>
</dbReference>
<dbReference type="Gene3D" id="3.40.50.300">
    <property type="entry name" value="P-loop containing nucleotide triphosphate hydrolases"/>
    <property type="match status" value="1"/>
</dbReference>
<protein>
    <recommendedName>
        <fullName evidence="6">ATPase</fullName>
    </recommendedName>
</protein>
<evidence type="ECO:0008006" key="6">
    <source>
        <dbReference type="Google" id="ProtNLM"/>
    </source>
</evidence>
<evidence type="ECO:0000313" key="4">
    <source>
        <dbReference type="EMBL" id="PIT89590.1"/>
    </source>
</evidence>
<comment type="caution">
    <text evidence="4">The sequence shown here is derived from an EMBL/GenBank/DDBJ whole genome shotgun (WGS) entry which is preliminary data.</text>
</comment>
<feature type="coiled-coil region" evidence="1">
    <location>
        <begin position="200"/>
        <end position="227"/>
    </location>
</feature>
<dbReference type="Pfam" id="PF13173">
    <property type="entry name" value="AAA_14"/>
    <property type="match status" value="1"/>
</dbReference>
<dbReference type="InterPro" id="IPR025420">
    <property type="entry name" value="DUF4143"/>
</dbReference>
<organism evidence="4 5">
    <name type="scientific">Candidatus Kuenenbacteria bacterium CG10_big_fil_rev_8_21_14_0_10_36_11</name>
    <dbReference type="NCBI Taxonomy" id="1974618"/>
    <lineage>
        <taxon>Bacteria</taxon>
        <taxon>Candidatus Kueneniibacteriota</taxon>
    </lineage>
</organism>
<reference evidence="5" key="1">
    <citation type="submission" date="2017-09" db="EMBL/GenBank/DDBJ databases">
        <title>Depth-based differentiation of microbial function through sediment-hosted aquifers and enrichment of novel symbionts in the deep terrestrial subsurface.</title>
        <authorList>
            <person name="Probst A.J."/>
            <person name="Ladd B."/>
            <person name="Jarett J.K."/>
            <person name="Geller-Mcgrath D.E."/>
            <person name="Sieber C.M.K."/>
            <person name="Emerson J.B."/>
            <person name="Anantharaman K."/>
            <person name="Thomas B.C."/>
            <person name="Malmstrom R."/>
            <person name="Stieglmeier M."/>
            <person name="Klingl A."/>
            <person name="Woyke T."/>
            <person name="Ryan C.M."/>
            <person name="Banfield J.F."/>
        </authorList>
    </citation>
    <scope>NUCLEOTIDE SEQUENCE [LARGE SCALE GENOMIC DNA]</scope>
</reference>
<name>A0A2M6W9T6_9BACT</name>
<feature type="domain" description="AAA" evidence="2">
    <location>
        <begin position="42"/>
        <end position="180"/>
    </location>
</feature>
<evidence type="ECO:0000256" key="1">
    <source>
        <dbReference type="SAM" id="Coils"/>
    </source>
</evidence>
<keyword evidence="1" id="KW-0175">Coiled coil</keyword>
<dbReference type="SUPFAM" id="SSF52540">
    <property type="entry name" value="P-loop containing nucleoside triphosphate hydrolases"/>
    <property type="match status" value="1"/>
</dbReference>
<evidence type="ECO:0000313" key="5">
    <source>
        <dbReference type="Proteomes" id="UP000231464"/>
    </source>
</evidence>
<dbReference type="AlphaFoldDB" id="A0A2M6W9T6"/>
<evidence type="ECO:0000259" key="2">
    <source>
        <dbReference type="Pfam" id="PF13173"/>
    </source>
</evidence>
<dbReference type="PANTHER" id="PTHR33295:SF8">
    <property type="entry name" value="AAA+ ATPASE DOMAIN-CONTAINING PROTEIN"/>
    <property type="match status" value="1"/>
</dbReference>
<feature type="domain" description="DUF4143" evidence="3">
    <location>
        <begin position="258"/>
        <end position="410"/>
    </location>
</feature>
<gene>
    <name evidence="4" type="ORF">COU23_03090</name>
</gene>
<sequence>MADQKLYEQYNPWWQGGQIPADFRFKTKRRLFEKLIADIDNKKIISVVGLRRIGKSVLLYQIIEHLLDRGVDPRRIFYLKADDPVIEIEKNIISDAVDFYENVISHQRLDKTKERVYFFFDEGQKVSKWGEYLKRYFDLGYQIKFFITGSSSVQIIKTSKESLAGRSKEYVLPPLSFSELFSWKGKSQLSKIEPDKIFDYQEWVEKIDKLSQELNLQTSDIEELLKDYFSKGGFPVLYFESENPYEYIKNEVVERVIKRDIPEVTGIRNSVLLQQILILIAKESGNIFSLREMSRKLGINFETVASYLFYLEESFLLTILRKYARGGYPQAKTMPKIHISDVGILSVASGLREQSWLDPTLLGHTVEGLVANTLNFSFPELNVFFWRDKIGEVDVILERGKQTLPIEVKYQNQALKSQLTYLDNFQAKYKSPFSLVITKQKLKVESNRIFVPLWLFLLLI</sequence>
<dbReference type="PANTHER" id="PTHR33295">
    <property type="entry name" value="ATPASE"/>
    <property type="match status" value="1"/>
</dbReference>